<dbReference type="AlphaFoldDB" id="A0AA43RLK8"/>
<dbReference type="GO" id="GO:0030490">
    <property type="term" value="P:maturation of SSU-rRNA"/>
    <property type="evidence" value="ECO:0007669"/>
    <property type="project" value="UniProtKB-UniRule"/>
</dbReference>
<dbReference type="InterPro" id="IPR023799">
    <property type="entry name" value="RbfA_dom_sf"/>
</dbReference>
<dbReference type="Pfam" id="PF02033">
    <property type="entry name" value="RBFA"/>
    <property type="match status" value="1"/>
</dbReference>
<comment type="subunit">
    <text evidence="2">Monomer. Binds 30S ribosomal subunits, but not 50S ribosomal subunits or 70S ribosomes.</text>
</comment>
<evidence type="ECO:0000313" key="4">
    <source>
        <dbReference type="Proteomes" id="UP001171751"/>
    </source>
</evidence>
<dbReference type="SUPFAM" id="SSF89919">
    <property type="entry name" value="Ribosome-binding factor A, RbfA"/>
    <property type="match status" value="1"/>
</dbReference>
<dbReference type="GO" id="GO:0043024">
    <property type="term" value="F:ribosomal small subunit binding"/>
    <property type="evidence" value="ECO:0007669"/>
    <property type="project" value="TreeGrafter"/>
</dbReference>
<comment type="function">
    <text evidence="2">One of several proteins that assist in the late maturation steps of the functional core of the 30S ribosomal subunit. Associates with free 30S ribosomal subunits (but not with 30S subunits that are part of 70S ribosomes or polysomes). Required for efficient processing of 16S rRNA. May interact with the 5'-terminal helix region of 16S rRNA.</text>
</comment>
<dbReference type="HAMAP" id="MF_00003">
    <property type="entry name" value="RbfA"/>
    <property type="match status" value="1"/>
</dbReference>
<sequence length="118" mass="13494">MANQQRHGRVQQEILRNVTDILQKEVNDPRVQGITVTEVELTGDLQDATVYYSSLNEDAEENENIQKGLDKATGLVQSQVGQRLTTYHTPRLVFKRDKSIETGNRIDELLNKIKDQDE</sequence>
<dbReference type="NCBIfam" id="TIGR00082">
    <property type="entry name" value="rbfA"/>
    <property type="match status" value="1"/>
</dbReference>
<comment type="subcellular location">
    <subcellularLocation>
        <location evidence="2">Cytoplasm</location>
    </subcellularLocation>
</comment>
<dbReference type="GO" id="GO:0005829">
    <property type="term" value="C:cytosol"/>
    <property type="evidence" value="ECO:0007669"/>
    <property type="project" value="TreeGrafter"/>
</dbReference>
<gene>
    <name evidence="2 3" type="primary">rbfA</name>
    <name evidence="3" type="ORF">Q4F26_00300</name>
</gene>
<accession>A0AA43RLK8</accession>
<dbReference type="PANTHER" id="PTHR33515:SF1">
    <property type="entry name" value="RIBOSOME-BINDING FACTOR A, CHLOROPLASTIC-RELATED"/>
    <property type="match status" value="1"/>
</dbReference>
<dbReference type="Gene3D" id="3.30.300.20">
    <property type="match status" value="1"/>
</dbReference>
<organism evidence="3 4">
    <name type="scientific">Atopococcus tabaci</name>
    <dbReference type="NCBI Taxonomy" id="269774"/>
    <lineage>
        <taxon>Bacteria</taxon>
        <taxon>Bacillati</taxon>
        <taxon>Bacillota</taxon>
        <taxon>Bacilli</taxon>
        <taxon>Lactobacillales</taxon>
        <taxon>Carnobacteriaceae</taxon>
        <taxon>Atopococcus</taxon>
    </lineage>
</organism>
<protein>
    <recommendedName>
        <fullName evidence="2">Ribosome-binding factor A</fullName>
    </recommendedName>
</protein>
<dbReference type="Proteomes" id="UP001171751">
    <property type="component" value="Unassembled WGS sequence"/>
</dbReference>
<proteinExistence type="inferred from homology"/>
<dbReference type="PANTHER" id="PTHR33515">
    <property type="entry name" value="RIBOSOME-BINDING FACTOR A, CHLOROPLASTIC-RELATED"/>
    <property type="match status" value="1"/>
</dbReference>
<reference evidence="3" key="1">
    <citation type="submission" date="2023-07" db="EMBL/GenBank/DDBJ databases">
        <title>Between Cages and Wild: Unraveling the Impact of Captivity on Animal Microbiomes and Antimicrobial Resistance.</title>
        <authorList>
            <person name="Schmartz G.P."/>
            <person name="Rehner J."/>
            <person name="Schuff M.J."/>
            <person name="Becker S.L."/>
            <person name="Kravczyk M."/>
            <person name="Gurevich A."/>
            <person name="Francke R."/>
            <person name="Mueller R."/>
            <person name="Keller V."/>
            <person name="Keller A."/>
        </authorList>
    </citation>
    <scope>NUCLEOTIDE SEQUENCE</scope>
    <source>
        <strain evidence="3">S39M_St_73</strain>
    </source>
</reference>
<dbReference type="EMBL" id="JAUNQW010000001">
    <property type="protein sequence ID" value="MDO5456759.1"/>
    <property type="molecule type" value="Genomic_DNA"/>
</dbReference>
<dbReference type="InterPro" id="IPR015946">
    <property type="entry name" value="KH_dom-like_a/b"/>
</dbReference>
<comment type="caution">
    <text evidence="3">The sequence shown here is derived from an EMBL/GenBank/DDBJ whole genome shotgun (WGS) entry which is preliminary data.</text>
</comment>
<keyword evidence="2" id="KW-0963">Cytoplasm</keyword>
<keyword evidence="4" id="KW-1185">Reference proteome</keyword>
<name>A0AA43RLK8_9LACT</name>
<evidence type="ECO:0000256" key="1">
    <source>
        <dbReference type="ARBA" id="ARBA00022517"/>
    </source>
</evidence>
<keyword evidence="1 2" id="KW-0690">Ribosome biogenesis</keyword>
<evidence type="ECO:0000313" key="3">
    <source>
        <dbReference type="EMBL" id="MDO5456759.1"/>
    </source>
</evidence>
<evidence type="ECO:0000256" key="2">
    <source>
        <dbReference type="HAMAP-Rule" id="MF_00003"/>
    </source>
</evidence>
<comment type="similarity">
    <text evidence="2">Belongs to the RbfA family.</text>
</comment>
<dbReference type="InterPro" id="IPR000238">
    <property type="entry name" value="RbfA"/>
</dbReference>